<dbReference type="InterPro" id="IPR001362">
    <property type="entry name" value="Glyco_hydro_32"/>
</dbReference>
<proteinExistence type="inferred from homology"/>
<dbReference type="Proteomes" id="UP000183255">
    <property type="component" value="Unassembled WGS sequence"/>
</dbReference>
<evidence type="ECO:0000256" key="2">
    <source>
        <dbReference type="ARBA" id="ARBA00009902"/>
    </source>
</evidence>
<dbReference type="InterPro" id="IPR051214">
    <property type="entry name" value="GH32_Enzymes"/>
</dbReference>
<dbReference type="CDD" id="cd18623">
    <property type="entry name" value="GH32_ScrB-like"/>
    <property type="match status" value="1"/>
</dbReference>
<dbReference type="Gene3D" id="2.115.10.20">
    <property type="entry name" value="Glycosyl hydrolase domain, family 43"/>
    <property type="match status" value="1"/>
</dbReference>
<dbReference type="GO" id="GO:0004564">
    <property type="term" value="F:beta-fructofuranosidase activity"/>
    <property type="evidence" value="ECO:0007669"/>
    <property type="project" value="UniProtKB-EC"/>
</dbReference>
<organism evidence="12 13">
    <name type="scientific">Proteiniclasticum ruminis</name>
    <dbReference type="NCBI Taxonomy" id="398199"/>
    <lineage>
        <taxon>Bacteria</taxon>
        <taxon>Bacillati</taxon>
        <taxon>Bacillota</taxon>
        <taxon>Clostridia</taxon>
        <taxon>Eubacteriales</taxon>
        <taxon>Clostridiaceae</taxon>
        <taxon>Proteiniclasticum</taxon>
    </lineage>
</organism>
<dbReference type="SUPFAM" id="SSF75005">
    <property type="entry name" value="Arabinanase/levansucrase/invertase"/>
    <property type="match status" value="1"/>
</dbReference>
<gene>
    <name evidence="12" type="ORF">SAMN05421804_101698</name>
</gene>
<dbReference type="Pfam" id="PF08244">
    <property type="entry name" value="Glyco_hydro_32C"/>
    <property type="match status" value="1"/>
</dbReference>
<evidence type="ECO:0000256" key="6">
    <source>
        <dbReference type="ARBA" id="ARBA00023295"/>
    </source>
</evidence>
<reference evidence="12 13" key="1">
    <citation type="submission" date="2016-10" db="EMBL/GenBank/DDBJ databases">
        <authorList>
            <person name="de Groot N.N."/>
        </authorList>
    </citation>
    <scope>NUCLEOTIDE SEQUENCE [LARGE SCALE GENOMIC DNA]</scope>
    <source>
        <strain evidence="12 13">CGMCC 1.5058</strain>
    </source>
</reference>
<evidence type="ECO:0000256" key="3">
    <source>
        <dbReference type="ARBA" id="ARBA00012758"/>
    </source>
</evidence>
<dbReference type="UniPathway" id="UPA00238"/>
<evidence type="ECO:0000256" key="5">
    <source>
        <dbReference type="ARBA" id="ARBA00022801"/>
    </source>
</evidence>
<evidence type="ECO:0000256" key="4">
    <source>
        <dbReference type="ARBA" id="ARBA00019623"/>
    </source>
</evidence>
<dbReference type="Gene3D" id="2.60.120.560">
    <property type="entry name" value="Exo-inulinase, domain 1"/>
    <property type="match status" value="1"/>
</dbReference>
<keyword evidence="6 8" id="KW-0326">Glycosidase</keyword>
<dbReference type="PANTHER" id="PTHR43101:SF1">
    <property type="entry name" value="BETA-FRUCTOSIDASE"/>
    <property type="match status" value="1"/>
</dbReference>
<dbReference type="InterPro" id="IPR013189">
    <property type="entry name" value="Glyco_hydro_32_C"/>
</dbReference>
<dbReference type="NCBIfam" id="TIGR01322">
    <property type="entry name" value="scrB_fam"/>
    <property type="match status" value="1"/>
</dbReference>
<evidence type="ECO:0000256" key="1">
    <source>
        <dbReference type="ARBA" id="ARBA00004914"/>
    </source>
</evidence>
<dbReference type="InterPro" id="IPR018053">
    <property type="entry name" value="Glyco_hydro_32_AS"/>
</dbReference>
<sequence length="452" mass="51533">MKNKIQKNGAMDFHVLPPHGLLNDPNGLVHFNGLTHVFFQWNTEGTDHSYKAWGHAVTEDFVHYTYYEPALLPDESYDKNGCYSGSALVHEGKLYLFYTGNVKNADGERESYQCAAVSEDGFSFRKLGPVIGEVPGYTAHVRDPKVFKGEQGEFYMVLGAQREDLTGDTILYRSMDLKNWEFLGSLLAKREDLGYMWECPDLVRLGEKDVFLFSPQGLSEDGHRFKNIFQTGYYTGKFDSGRFHKEEAPFDELDRGFEFYAPQTFDMPDGRVLLLGWMGTMEKEKEEALPTLKEGWVHHLSIPRELRINAEGKVMQSPVKELLGFFKEENAVSGKELKIRREGSFLLEVLNEHEAQSIRLRVSSDVELKLEDQWFTVERVSWLDGKKEIRQVPLPLGLKNLKIIGDHTSLEIFINGGEEVFSLRCFENSSDSLVSLISSEAVTMKMSGFQKG</sequence>
<evidence type="ECO:0000256" key="7">
    <source>
        <dbReference type="ARBA" id="ARBA00033367"/>
    </source>
</evidence>
<keyword evidence="5 8" id="KW-0378">Hydrolase</keyword>
<dbReference type="InterPro" id="IPR013320">
    <property type="entry name" value="ConA-like_dom_sf"/>
</dbReference>
<name>A0A1G8HVU5_9CLOT</name>
<protein>
    <recommendedName>
        <fullName evidence="4 8">Sucrose-6-phosphate hydrolase</fullName>
        <ecNumber evidence="3 8">3.2.1.26</ecNumber>
    </recommendedName>
    <alternativeName>
        <fullName evidence="7 9">Invertase</fullName>
    </alternativeName>
</protein>
<dbReference type="GO" id="GO:0005737">
    <property type="term" value="C:cytoplasm"/>
    <property type="evidence" value="ECO:0007669"/>
    <property type="project" value="UniProtKB-SubCell"/>
</dbReference>
<feature type="domain" description="Glycosyl hydrolase family 32 N-terminal" evidence="10">
    <location>
        <begin position="14"/>
        <end position="318"/>
    </location>
</feature>
<comment type="similarity">
    <text evidence="2 8">Belongs to the glycosyl hydrolase 32 family.</text>
</comment>
<comment type="function">
    <text evidence="9">Enables the bacterium to metabolize sucrose as a sole carbon source.</text>
</comment>
<comment type="pathway">
    <text evidence="1 9">Glycan biosynthesis; sucrose metabolism.</text>
</comment>
<dbReference type="EC" id="3.2.1.26" evidence="3 8"/>
<dbReference type="GO" id="GO:0005985">
    <property type="term" value="P:sucrose metabolic process"/>
    <property type="evidence" value="ECO:0007669"/>
    <property type="project" value="UniProtKB-UniPathway"/>
</dbReference>
<evidence type="ECO:0000256" key="8">
    <source>
        <dbReference type="RuleBase" id="RU362110"/>
    </source>
</evidence>
<evidence type="ECO:0000259" key="11">
    <source>
        <dbReference type="Pfam" id="PF08244"/>
    </source>
</evidence>
<keyword evidence="9" id="KW-0119">Carbohydrate metabolism</keyword>
<comment type="catalytic activity">
    <reaction evidence="8">
        <text>Hydrolysis of terminal non-reducing beta-D-fructofuranoside residues in beta-D-fructofuranosides.</text>
        <dbReference type="EC" id="3.2.1.26"/>
    </reaction>
</comment>
<comment type="subcellular location">
    <subcellularLocation>
        <location evidence="9">Cytoplasm</location>
    </subcellularLocation>
</comment>
<dbReference type="SMART" id="SM00640">
    <property type="entry name" value="Glyco_32"/>
    <property type="match status" value="1"/>
</dbReference>
<dbReference type="InterPro" id="IPR013148">
    <property type="entry name" value="Glyco_hydro_32_N"/>
</dbReference>
<dbReference type="SUPFAM" id="SSF49899">
    <property type="entry name" value="Concanavalin A-like lectins/glucanases"/>
    <property type="match status" value="1"/>
</dbReference>
<dbReference type="AlphaFoldDB" id="A0A1G8HVU5"/>
<dbReference type="InterPro" id="IPR006232">
    <property type="entry name" value="Suc6P_hydrolase"/>
</dbReference>
<evidence type="ECO:0000256" key="9">
    <source>
        <dbReference type="RuleBase" id="RU365015"/>
    </source>
</evidence>
<dbReference type="Pfam" id="PF00251">
    <property type="entry name" value="Glyco_hydro_32N"/>
    <property type="match status" value="1"/>
</dbReference>
<evidence type="ECO:0000313" key="12">
    <source>
        <dbReference type="EMBL" id="SDI10763.1"/>
    </source>
</evidence>
<dbReference type="PANTHER" id="PTHR43101">
    <property type="entry name" value="BETA-FRUCTOSIDASE"/>
    <property type="match status" value="1"/>
</dbReference>
<evidence type="ECO:0000259" key="10">
    <source>
        <dbReference type="Pfam" id="PF00251"/>
    </source>
</evidence>
<dbReference type="PROSITE" id="PS00609">
    <property type="entry name" value="GLYCOSYL_HYDROL_F32"/>
    <property type="match status" value="1"/>
</dbReference>
<evidence type="ECO:0000313" key="13">
    <source>
        <dbReference type="Proteomes" id="UP000183255"/>
    </source>
</evidence>
<feature type="domain" description="Glycosyl hydrolase family 32 C-terminal" evidence="11">
    <location>
        <begin position="390"/>
        <end position="439"/>
    </location>
</feature>
<dbReference type="EMBL" id="FNDZ01000001">
    <property type="protein sequence ID" value="SDI10763.1"/>
    <property type="molecule type" value="Genomic_DNA"/>
</dbReference>
<accession>A0A1G8HVU5</accession>
<dbReference type="InterPro" id="IPR023296">
    <property type="entry name" value="Glyco_hydro_beta-prop_sf"/>
</dbReference>
<keyword evidence="9" id="KW-0963">Cytoplasm</keyword>
<dbReference type="RefSeq" id="WP_162178214.1">
    <property type="nucleotide sequence ID" value="NZ_FNDZ01000001.1"/>
</dbReference>